<feature type="region of interest" description="Disordered" evidence="1">
    <location>
        <begin position="275"/>
        <end position="322"/>
    </location>
</feature>
<evidence type="ECO:0000256" key="1">
    <source>
        <dbReference type="SAM" id="MobiDB-lite"/>
    </source>
</evidence>
<protein>
    <submittedName>
        <fullName evidence="2">Uncharacterized protein</fullName>
    </submittedName>
</protein>
<name>A0AA39PLR8_9AGAR</name>
<evidence type="ECO:0000313" key="2">
    <source>
        <dbReference type="EMBL" id="KAK0486655.1"/>
    </source>
</evidence>
<reference evidence="2" key="1">
    <citation type="submission" date="2023-06" db="EMBL/GenBank/DDBJ databases">
        <authorList>
            <consortium name="Lawrence Berkeley National Laboratory"/>
            <person name="Ahrendt S."/>
            <person name="Sahu N."/>
            <person name="Indic B."/>
            <person name="Wong-Bajracharya J."/>
            <person name="Merenyi Z."/>
            <person name="Ke H.-M."/>
            <person name="Monk M."/>
            <person name="Kocsube S."/>
            <person name="Drula E."/>
            <person name="Lipzen A."/>
            <person name="Balint B."/>
            <person name="Henrissat B."/>
            <person name="Andreopoulos B."/>
            <person name="Martin F.M."/>
            <person name="Harder C.B."/>
            <person name="Rigling D."/>
            <person name="Ford K.L."/>
            <person name="Foster G.D."/>
            <person name="Pangilinan J."/>
            <person name="Papanicolaou A."/>
            <person name="Barry K."/>
            <person name="LaButti K."/>
            <person name="Viragh M."/>
            <person name="Koriabine M."/>
            <person name="Yan M."/>
            <person name="Riley R."/>
            <person name="Champramary S."/>
            <person name="Plett K.L."/>
            <person name="Tsai I.J."/>
            <person name="Slot J."/>
            <person name="Sipos G."/>
            <person name="Plett J."/>
            <person name="Nagy L.G."/>
            <person name="Grigoriev I.V."/>
        </authorList>
    </citation>
    <scope>NUCLEOTIDE SEQUENCE</scope>
    <source>
        <strain evidence="2">HWK02</strain>
    </source>
</reference>
<gene>
    <name evidence="2" type="ORF">EDD18DRAFT_1111190</name>
</gene>
<comment type="caution">
    <text evidence="2">The sequence shown here is derived from an EMBL/GenBank/DDBJ whole genome shotgun (WGS) entry which is preliminary data.</text>
</comment>
<dbReference type="Proteomes" id="UP001175228">
    <property type="component" value="Unassembled WGS sequence"/>
</dbReference>
<accession>A0AA39PLR8</accession>
<organism evidence="2 3">
    <name type="scientific">Armillaria luteobubalina</name>
    <dbReference type="NCBI Taxonomy" id="153913"/>
    <lineage>
        <taxon>Eukaryota</taxon>
        <taxon>Fungi</taxon>
        <taxon>Dikarya</taxon>
        <taxon>Basidiomycota</taxon>
        <taxon>Agaricomycotina</taxon>
        <taxon>Agaricomycetes</taxon>
        <taxon>Agaricomycetidae</taxon>
        <taxon>Agaricales</taxon>
        <taxon>Marasmiineae</taxon>
        <taxon>Physalacriaceae</taxon>
        <taxon>Armillaria</taxon>
    </lineage>
</organism>
<feature type="compositionally biased region" description="Basic and acidic residues" evidence="1">
    <location>
        <begin position="313"/>
        <end position="322"/>
    </location>
</feature>
<sequence>MSTPRLPSRLPLRIPADTPYLTTREQATDLNSQERWAKPLIAAYRTARGHGQAILDAYLNGLFIAYHDRFGCTLGTPSNTQDQASVMRWKQCALDRLAKLMFTVHSTEAALSSQVTPSQASRTQVPFVDLKSSARELDILVAELPPSSPVGLKANNGLPPPEATESKTAKLPTLQELLGERKRGAAPSVYSRMPLKDRLESISAVAGKLIENGGRTDSAPSGLLKRRLSVLAAVSTARNVRAHDSSVSNILRPTTPPRTALNAKPRDEESPIIISSFVRKSRKRSRSSSEIPEEESIKVKRSRSVTEEGSPVPKEESIYVKF</sequence>
<dbReference type="EMBL" id="JAUEPU010000047">
    <property type="protein sequence ID" value="KAK0486655.1"/>
    <property type="molecule type" value="Genomic_DNA"/>
</dbReference>
<proteinExistence type="predicted"/>
<dbReference type="AlphaFoldDB" id="A0AA39PLR8"/>
<evidence type="ECO:0000313" key="3">
    <source>
        <dbReference type="Proteomes" id="UP001175228"/>
    </source>
</evidence>
<keyword evidence="3" id="KW-1185">Reference proteome</keyword>